<gene>
    <name evidence="7" type="ORF">SAMN04488588_0955</name>
</gene>
<keyword evidence="1 4" id="KW-0808">Transferase</keyword>
<dbReference type="AlphaFoldDB" id="A0A1G6L016"/>
<dbReference type="FunFam" id="3.30.70.250:FF:000001">
    <property type="entry name" value="Malonyl CoA-acyl carrier protein transacylase"/>
    <property type="match status" value="1"/>
</dbReference>
<evidence type="ECO:0000256" key="2">
    <source>
        <dbReference type="ARBA" id="ARBA00023315"/>
    </source>
</evidence>
<dbReference type="InterPro" id="IPR001227">
    <property type="entry name" value="Ac_transferase_dom_sf"/>
</dbReference>
<dbReference type="RefSeq" id="WP_091403230.1">
    <property type="nucleotide sequence ID" value="NZ_FMYV01000003.1"/>
</dbReference>
<dbReference type="InterPro" id="IPR016035">
    <property type="entry name" value="Acyl_Trfase/lysoPLipase"/>
</dbReference>
<evidence type="ECO:0000313" key="8">
    <source>
        <dbReference type="Proteomes" id="UP000199322"/>
    </source>
</evidence>
<comment type="similarity">
    <text evidence="4">Belongs to the fabD family.</text>
</comment>
<feature type="domain" description="Malonyl-CoA:ACP transacylase (MAT)" evidence="6">
    <location>
        <begin position="5"/>
        <end position="292"/>
    </location>
</feature>
<dbReference type="Gene3D" id="3.40.366.10">
    <property type="entry name" value="Malonyl-Coenzyme A Acyl Carrier Protein, domain 2"/>
    <property type="match status" value="1"/>
</dbReference>
<reference evidence="7 8" key="1">
    <citation type="submission" date="2016-10" db="EMBL/GenBank/DDBJ databases">
        <authorList>
            <person name="de Groot N.N."/>
        </authorList>
    </citation>
    <scope>NUCLEOTIDE SEQUENCE [LARGE SCALE GENOMIC DNA]</scope>
    <source>
        <strain evidence="7 8">WG14</strain>
    </source>
</reference>
<dbReference type="SMART" id="SM00827">
    <property type="entry name" value="PKS_AT"/>
    <property type="match status" value="1"/>
</dbReference>
<dbReference type="NCBIfam" id="TIGR00128">
    <property type="entry name" value="fabD"/>
    <property type="match status" value="1"/>
</dbReference>
<dbReference type="InterPro" id="IPR014043">
    <property type="entry name" value="Acyl_transferase_dom"/>
</dbReference>
<dbReference type="GO" id="GO:0004314">
    <property type="term" value="F:[acyl-carrier-protein] S-malonyltransferase activity"/>
    <property type="evidence" value="ECO:0007669"/>
    <property type="project" value="UniProtKB-EC"/>
</dbReference>
<organism evidence="7 8">
    <name type="scientific">Geotoga petraea</name>
    <dbReference type="NCBI Taxonomy" id="28234"/>
    <lineage>
        <taxon>Bacteria</taxon>
        <taxon>Thermotogati</taxon>
        <taxon>Thermotogota</taxon>
        <taxon>Thermotogae</taxon>
        <taxon>Petrotogales</taxon>
        <taxon>Petrotogaceae</taxon>
        <taxon>Geotoga</taxon>
    </lineage>
</organism>
<keyword evidence="2 4" id="KW-0012">Acyltransferase</keyword>
<dbReference type="GO" id="GO:0005829">
    <property type="term" value="C:cytosol"/>
    <property type="evidence" value="ECO:0007669"/>
    <property type="project" value="TreeGrafter"/>
</dbReference>
<dbReference type="InterPro" id="IPR016036">
    <property type="entry name" value="Malonyl_transacylase_ACP-bd"/>
</dbReference>
<dbReference type="SUPFAM" id="SSF55048">
    <property type="entry name" value="Probable ACP-binding domain of malonyl-CoA ACP transacylase"/>
    <property type="match status" value="1"/>
</dbReference>
<dbReference type="GO" id="GO:0006633">
    <property type="term" value="P:fatty acid biosynthetic process"/>
    <property type="evidence" value="ECO:0007669"/>
    <property type="project" value="TreeGrafter"/>
</dbReference>
<dbReference type="InterPro" id="IPR024925">
    <property type="entry name" value="Malonyl_CoA-ACP_transAc"/>
</dbReference>
<dbReference type="PANTHER" id="PTHR42681">
    <property type="entry name" value="MALONYL-COA-ACYL CARRIER PROTEIN TRANSACYLASE, MITOCHONDRIAL"/>
    <property type="match status" value="1"/>
</dbReference>
<evidence type="ECO:0000313" key="7">
    <source>
        <dbReference type="EMBL" id="SDC36517.1"/>
    </source>
</evidence>
<dbReference type="Pfam" id="PF00698">
    <property type="entry name" value="Acyl_transf_1"/>
    <property type="match status" value="1"/>
</dbReference>
<dbReference type="InterPro" id="IPR050858">
    <property type="entry name" value="Mal-CoA-ACP_Trans/PKS_FabD"/>
</dbReference>
<dbReference type="PIRSF" id="PIRSF000446">
    <property type="entry name" value="Mct"/>
    <property type="match status" value="1"/>
</dbReference>
<name>A0A1G6L016_9BACT</name>
<accession>A0A1G6L016</accession>
<dbReference type="SUPFAM" id="SSF52151">
    <property type="entry name" value="FabD/lysophospholipase-like"/>
    <property type="match status" value="1"/>
</dbReference>
<feature type="active site" evidence="5">
    <location>
        <position position="196"/>
    </location>
</feature>
<proteinExistence type="inferred from homology"/>
<protein>
    <recommendedName>
        <fullName evidence="4">Malonyl CoA-acyl carrier protein transacylase</fullName>
        <ecNumber evidence="4">2.3.1.39</ecNumber>
    </recommendedName>
</protein>
<feature type="active site" evidence="5">
    <location>
        <position position="90"/>
    </location>
</feature>
<comment type="catalytic activity">
    <reaction evidence="3 4">
        <text>holo-[ACP] + malonyl-CoA = malonyl-[ACP] + CoA</text>
        <dbReference type="Rhea" id="RHEA:41792"/>
        <dbReference type="Rhea" id="RHEA-COMP:9623"/>
        <dbReference type="Rhea" id="RHEA-COMP:9685"/>
        <dbReference type="ChEBI" id="CHEBI:57287"/>
        <dbReference type="ChEBI" id="CHEBI:57384"/>
        <dbReference type="ChEBI" id="CHEBI:64479"/>
        <dbReference type="ChEBI" id="CHEBI:78449"/>
        <dbReference type="EC" id="2.3.1.39"/>
    </reaction>
</comment>
<evidence type="ECO:0000256" key="1">
    <source>
        <dbReference type="ARBA" id="ARBA00022679"/>
    </source>
</evidence>
<evidence type="ECO:0000256" key="3">
    <source>
        <dbReference type="ARBA" id="ARBA00048462"/>
    </source>
</evidence>
<keyword evidence="8" id="KW-1185">Reference proteome</keyword>
<dbReference type="EMBL" id="FMYV01000003">
    <property type="protein sequence ID" value="SDC36517.1"/>
    <property type="molecule type" value="Genomic_DNA"/>
</dbReference>
<dbReference type="Gene3D" id="3.30.70.250">
    <property type="entry name" value="Malonyl-CoA ACP transacylase, ACP-binding"/>
    <property type="match status" value="1"/>
</dbReference>
<dbReference type="InterPro" id="IPR004410">
    <property type="entry name" value="Malonyl_CoA-ACP_transAc_FabD"/>
</dbReference>
<sequence>MKALVFPGQGSQKLNMGKELIEENPEYEKYLNIANETLGYDLKSIIFGDDLETLTLSENAQPAILAISYMKYKKYMEENEENIEVLAGHSLGEWTALVVAGVISYEEALKAVHIRGKYMSESCKPGEGTMAAVLGLDADSIRSALENLPNVVVANHNSLNQIVISGKTSEIEQSIQLLKDKGAKRVIPLNVSGPFHSPLIQNAKIRMREYLENVEFSQPKIPIIQNYTAKVETNPREIKENIIQQITSSVRWVETIELMDRMNIKTIVEIGPTKVLTKLNKSIIKDLELLSV</sequence>
<evidence type="ECO:0000256" key="5">
    <source>
        <dbReference type="PIRSR" id="PIRSR000446-1"/>
    </source>
</evidence>
<evidence type="ECO:0000259" key="6">
    <source>
        <dbReference type="SMART" id="SM00827"/>
    </source>
</evidence>
<dbReference type="STRING" id="28234.SAMN04488588_0955"/>
<dbReference type="Proteomes" id="UP000199322">
    <property type="component" value="Unassembled WGS sequence"/>
</dbReference>
<dbReference type="EC" id="2.3.1.39" evidence="4"/>
<dbReference type="PANTHER" id="PTHR42681:SF1">
    <property type="entry name" value="MALONYL-COA-ACYL CARRIER PROTEIN TRANSACYLASE, MITOCHONDRIAL"/>
    <property type="match status" value="1"/>
</dbReference>
<evidence type="ECO:0000256" key="4">
    <source>
        <dbReference type="PIRNR" id="PIRNR000446"/>
    </source>
</evidence>